<comment type="caution">
    <text evidence="1">The sequence shown here is derived from an EMBL/GenBank/DDBJ whole genome shotgun (WGS) entry which is preliminary data.</text>
</comment>
<keyword evidence="2" id="KW-1185">Reference proteome</keyword>
<organism evidence="1 2">
    <name type="scientific">Trifolium medium</name>
    <dbReference type="NCBI Taxonomy" id="97028"/>
    <lineage>
        <taxon>Eukaryota</taxon>
        <taxon>Viridiplantae</taxon>
        <taxon>Streptophyta</taxon>
        <taxon>Embryophyta</taxon>
        <taxon>Tracheophyta</taxon>
        <taxon>Spermatophyta</taxon>
        <taxon>Magnoliopsida</taxon>
        <taxon>eudicotyledons</taxon>
        <taxon>Gunneridae</taxon>
        <taxon>Pentapetalae</taxon>
        <taxon>rosids</taxon>
        <taxon>fabids</taxon>
        <taxon>Fabales</taxon>
        <taxon>Fabaceae</taxon>
        <taxon>Papilionoideae</taxon>
        <taxon>50 kb inversion clade</taxon>
        <taxon>NPAAA clade</taxon>
        <taxon>Hologalegina</taxon>
        <taxon>IRL clade</taxon>
        <taxon>Trifolieae</taxon>
        <taxon>Trifolium</taxon>
    </lineage>
</organism>
<evidence type="ECO:0000313" key="2">
    <source>
        <dbReference type="Proteomes" id="UP000265520"/>
    </source>
</evidence>
<evidence type="ECO:0000313" key="1">
    <source>
        <dbReference type="EMBL" id="MCI75564.1"/>
    </source>
</evidence>
<dbReference type="AlphaFoldDB" id="A0A392USI3"/>
<feature type="non-terminal residue" evidence="1">
    <location>
        <position position="77"/>
    </location>
</feature>
<dbReference type="Proteomes" id="UP000265520">
    <property type="component" value="Unassembled WGS sequence"/>
</dbReference>
<reference evidence="1 2" key="1">
    <citation type="journal article" date="2018" name="Front. Plant Sci.">
        <title>Red Clover (Trifolium pratense) and Zigzag Clover (T. medium) - A Picture of Genomic Similarities and Differences.</title>
        <authorList>
            <person name="Dluhosova J."/>
            <person name="Istvanek J."/>
            <person name="Nedelnik J."/>
            <person name="Repkova J."/>
        </authorList>
    </citation>
    <scope>NUCLEOTIDE SEQUENCE [LARGE SCALE GENOMIC DNA]</scope>
    <source>
        <strain evidence="2">cv. 10/8</strain>
        <tissue evidence="1">Leaf</tissue>
    </source>
</reference>
<proteinExistence type="predicted"/>
<name>A0A392USI3_9FABA</name>
<feature type="non-terminal residue" evidence="1">
    <location>
        <position position="1"/>
    </location>
</feature>
<accession>A0A392USI3</accession>
<dbReference type="EMBL" id="LXQA010885769">
    <property type="protein sequence ID" value="MCI75564.1"/>
    <property type="molecule type" value="Genomic_DNA"/>
</dbReference>
<protein>
    <submittedName>
        <fullName evidence="1">Uncharacterized protein</fullName>
    </submittedName>
</protein>
<sequence length="77" mass="7719">SSISSFSSELASGAKSLRPGGSAGFGGNSSSAKKLLLFSSPPKEEGDVVVANGLDGDVRVDSISEGSIYSHHPLADP</sequence>